<dbReference type="EMBL" id="JAGSOY010000016">
    <property type="protein sequence ID" value="MBU2711179.1"/>
    <property type="molecule type" value="Genomic_DNA"/>
</dbReference>
<dbReference type="InterPro" id="IPR011051">
    <property type="entry name" value="RmlC_Cupin_sf"/>
</dbReference>
<dbReference type="PANTHER" id="PTHR39193:SF1">
    <property type="entry name" value="5-DEOXY-GLUCURONATE ISOMERASE"/>
    <property type="match status" value="1"/>
</dbReference>
<evidence type="ECO:0000313" key="2">
    <source>
        <dbReference type="EMBL" id="MBU2711179.1"/>
    </source>
</evidence>
<dbReference type="PANTHER" id="PTHR39193">
    <property type="entry name" value="5-DEOXY-GLUCURONATE ISOMERASE"/>
    <property type="match status" value="1"/>
</dbReference>
<dbReference type="Gene3D" id="2.60.120.10">
    <property type="entry name" value="Jelly Rolls"/>
    <property type="match status" value="2"/>
</dbReference>
<dbReference type="GO" id="GO:0016853">
    <property type="term" value="F:isomerase activity"/>
    <property type="evidence" value="ECO:0007669"/>
    <property type="project" value="UniProtKB-KW"/>
</dbReference>
<gene>
    <name evidence="2" type="ORF">KCG35_08910</name>
</gene>
<name>A0ABS5ZB09_9GAMM</name>
<comment type="caution">
    <text evidence="2">The sequence shown here is derived from an EMBL/GenBank/DDBJ whole genome shotgun (WGS) entry which is preliminary data.</text>
</comment>
<organism evidence="2 3">
    <name type="scientific">Zooshikella harenae</name>
    <dbReference type="NCBI Taxonomy" id="2827238"/>
    <lineage>
        <taxon>Bacteria</taxon>
        <taxon>Pseudomonadati</taxon>
        <taxon>Pseudomonadota</taxon>
        <taxon>Gammaproteobacteria</taxon>
        <taxon>Oceanospirillales</taxon>
        <taxon>Zooshikellaceae</taxon>
        <taxon>Zooshikella</taxon>
    </lineage>
</organism>
<keyword evidence="3" id="KW-1185">Reference proteome</keyword>
<reference evidence="2 3" key="1">
    <citation type="submission" date="2021-04" db="EMBL/GenBank/DDBJ databases">
        <authorList>
            <person name="Pira H."/>
            <person name="Risdian C."/>
            <person name="Wink J."/>
        </authorList>
    </citation>
    <scope>NUCLEOTIDE SEQUENCE [LARGE SCALE GENOMIC DNA]</scope>
    <source>
        <strain evidence="2 3">WH53</strain>
    </source>
</reference>
<dbReference type="Proteomes" id="UP000690515">
    <property type="component" value="Unassembled WGS sequence"/>
</dbReference>
<sequence length="295" mass="33573">MVHITQHREGFAQGKTEITKLDEIENNTGIAFSINKFLAGEAFCMIAQHETAWLLISGKVSLRFTEPTAHVSAHVKKSETPKSEEKNNNYDKEEIIIHRNSLFDDEPQCLHVCAGTEVIYFFHTDTELAVFDVANDKPFAARLITQVADEQRGKGLVGNSCLRLVRTLFDRSNSDVNAELVLGEVVTLPGRWSSYPPHYHPQPEIYHYRFTEPQGFGHGEHGEDVYKIKANDTLKIMPGHDHAQVAAPGYGMWYVWAIRHLPDNPYIAPTFREAHRWTMSVDNTPWQPHGLEKEL</sequence>
<proteinExistence type="predicted"/>
<dbReference type="InterPro" id="IPR021120">
    <property type="entry name" value="KduI/IolB_isomerase"/>
</dbReference>
<evidence type="ECO:0000313" key="3">
    <source>
        <dbReference type="Proteomes" id="UP000690515"/>
    </source>
</evidence>
<keyword evidence="1 2" id="KW-0413">Isomerase</keyword>
<dbReference type="SUPFAM" id="SSF51182">
    <property type="entry name" value="RmlC-like cupins"/>
    <property type="match status" value="1"/>
</dbReference>
<dbReference type="RefSeq" id="WP_215819342.1">
    <property type="nucleotide sequence ID" value="NZ_JAGSOY010000016.1"/>
</dbReference>
<dbReference type="InterPro" id="IPR014710">
    <property type="entry name" value="RmlC-like_jellyroll"/>
</dbReference>
<evidence type="ECO:0000256" key="1">
    <source>
        <dbReference type="ARBA" id="ARBA00023235"/>
    </source>
</evidence>
<dbReference type="Pfam" id="PF04962">
    <property type="entry name" value="KduI"/>
    <property type="match status" value="1"/>
</dbReference>
<dbReference type="InterPro" id="IPR024203">
    <property type="entry name" value="Deoxy-glucuronate_isom_IolB"/>
</dbReference>
<accession>A0ABS5ZB09</accession>
<protein>
    <submittedName>
        <fullName evidence="2">5-deoxy-glucuronate isomerase</fullName>
    </submittedName>
</protein>